<accession>A0A0F9TND9</accession>
<dbReference type="AlphaFoldDB" id="A0A0F9TND9"/>
<protein>
    <submittedName>
        <fullName evidence="1">Uncharacterized protein</fullName>
    </submittedName>
</protein>
<gene>
    <name evidence="1" type="ORF">LCGC14_0325850</name>
</gene>
<comment type="caution">
    <text evidence="1">The sequence shown here is derived from an EMBL/GenBank/DDBJ whole genome shotgun (WGS) entry which is preliminary data.</text>
</comment>
<evidence type="ECO:0000313" key="1">
    <source>
        <dbReference type="EMBL" id="KKN80779.1"/>
    </source>
</evidence>
<organism evidence="1">
    <name type="scientific">marine sediment metagenome</name>
    <dbReference type="NCBI Taxonomy" id="412755"/>
    <lineage>
        <taxon>unclassified sequences</taxon>
        <taxon>metagenomes</taxon>
        <taxon>ecological metagenomes</taxon>
    </lineage>
</organism>
<name>A0A0F9TND9_9ZZZZ</name>
<proteinExistence type="predicted"/>
<sequence>MIRHYLRFYDPTDTEPKPWKRAWQFMRQKAAGIPELKALFHDDIFIDDGSGGWDETEVDHVKLAMNAAKLPPKEPVLLNVEKPANIVHDDSANLNPEAVKRRMEIADTVRNHAPSGVQLGFFEQLPPCVPAFIWKDAVRPRWRRLCQDLIPLARKVDCCCIECYVRSDWALGKALWYMRETIKAVHEVYHLPAYVMFYTVWEDKIKEARAPENNSLEKQMPFRIPGDYFGELLKQAEALADGTIVFGASKVPWYDDDADWWKIFRGLMDSGCH</sequence>
<dbReference type="EMBL" id="LAZR01000225">
    <property type="protein sequence ID" value="KKN80779.1"/>
    <property type="molecule type" value="Genomic_DNA"/>
</dbReference>
<reference evidence="1" key="1">
    <citation type="journal article" date="2015" name="Nature">
        <title>Complex archaea that bridge the gap between prokaryotes and eukaryotes.</title>
        <authorList>
            <person name="Spang A."/>
            <person name="Saw J.H."/>
            <person name="Jorgensen S.L."/>
            <person name="Zaremba-Niedzwiedzka K."/>
            <person name="Martijn J."/>
            <person name="Lind A.E."/>
            <person name="van Eijk R."/>
            <person name="Schleper C."/>
            <person name="Guy L."/>
            <person name="Ettema T.J."/>
        </authorList>
    </citation>
    <scope>NUCLEOTIDE SEQUENCE</scope>
</reference>